<dbReference type="AlphaFoldDB" id="A0A1H1SR97"/>
<keyword evidence="3" id="KW-0808">Transferase</keyword>
<dbReference type="SMART" id="SM00387">
    <property type="entry name" value="HATPase_c"/>
    <property type="match status" value="1"/>
</dbReference>
<keyword evidence="5" id="KW-0902">Two-component regulatory system</keyword>
<dbReference type="EC" id="2.7.13.3" evidence="2"/>
<gene>
    <name evidence="8" type="ORF">SAMN04489719_2475</name>
</gene>
<evidence type="ECO:0000256" key="1">
    <source>
        <dbReference type="ARBA" id="ARBA00000085"/>
    </source>
</evidence>
<dbReference type="InterPro" id="IPR050482">
    <property type="entry name" value="Sensor_HK_TwoCompSys"/>
</dbReference>
<evidence type="ECO:0000313" key="8">
    <source>
        <dbReference type="EMBL" id="SDS50512.1"/>
    </source>
</evidence>
<keyword evidence="4 8" id="KW-0418">Kinase</keyword>
<evidence type="ECO:0000256" key="3">
    <source>
        <dbReference type="ARBA" id="ARBA00022679"/>
    </source>
</evidence>
<keyword evidence="9" id="KW-1185">Reference proteome</keyword>
<evidence type="ECO:0000256" key="2">
    <source>
        <dbReference type="ARBA" id="ARBA00012438"/>
    </source>
</evidence>
<dbReference type="EMBL" id="LT629734">
    <property type="protein sequence ID" value="SDS50512.1"/>
    <property type="molecule type" value="Genomic_DNA"/>
</dbReference>
<accession>A0A1H1SR97</accession>
<organism evidence="8 9">
    <name type="scientific">Agrococcus carbonis</name>
    <dbReference type="NCBI Taxonomy" id="684552"/>
    <lineage>
        <taxon>Bacteria</taxon>
        <taxon>Bacillati</taxon>
        <taxon>Actinomycetota</taxon>
        <taxon>Actinomycetes</taxon>
        <taxon>Micrococcales</taxon>
        <taxon>Microbacteriaceae</taxon>
        <taxon>Agrococcus</taxon>
    </lineage>
</organism>
<evidence type="ECO:0000313" key="9">
    <source>
        <dbReference type="Proteomes" id="UP000199649"/>
    </source>
</evidence>
<reference evidence="9" key="1">
    <citation type="submission" date="2016-10" db="EMBL/GenBank/DDBJ databases">
        <authorList>
            <person name="Varghese N."/>
            <person name="Submissions S."/>
        </authorList>
    </citation>
    <scope>NUCLEOTIDE SEQUENCE [LARGE SCALE GENOMIC DNA]</scope>
    <source>
        <strain evidence="9">DSM 22965</strain>
    </source>
</reference>
<evidence type="ECO:0000256" key="4">
    <source>
        <dbReference type="ARBA" id="ARBA00022777"/>
    </source>
</evidence>
<protein>
    <recommendedName>
        <fullName evidence="2">histidine kinase</fullName>
        <ecNumber evidence="2">2.7.13.3</ecNumber>
    </recommendedName>
</protein>
<evidence type="ECO:0000256" key="5">
    <source>
        <dbReference type="ARBA" id="ARBA00023012"/>
    </source>
</evidence>
<name>A0A1H1SR97_9MICO</name>
<feature type="domain" description="Histidine kinase/HSP90-like ATPase" evidence="7">
    <location>
        <begin position="348"/>
        <end position="437"/>
    </location>
</feature>
<feature type="transmembrane region" description="Helical" evidence="6">
    <location>
        <begin position="122"/>
        <end position="143"/>
    </location>
</feature>
<dbReference type="InterPro" id="IPR036890">
    <property type="entry name" value="HATPase_C_sf"/>
</dbReference>
<evidence type="ECO:0000259" key="7">
    <source>
        <dbReference type="SMART" id="SM00387"/>
    </source>
</evidence>
<feature type="transmembrane region" description="Helical" evidence="6">
    <location>
        <begin position="149"/>
        <end position="172"/>
    </location>
</feature>
<feature type="transmembrane region" description="Helical" evidence="6">
    <location>
        <begin position="70"/>
        <end position="87"/>
    </location>
</feature>
<keyword evidence="6" id="KW-0812">Transmembrane</keyword>
<keyword evidence="6" id="KW-1133">Transmembrane helix</keyword>
<dbReference type="Proteomes" id="UP000199649">
    <property type="component" value="Chromosome I"/>
</dbReference>
<feature type="transmembrane region" description="Helical" evidence="6">
    <location>
        <begin position="30"/>
        <end position="50"/>
    </location>
</feature>
<keyword evidence="6" id="KW-0472">Membrane</keyword>
<dbReference type="InterPro" id="IPR003594">
    <property type="entry name" value="HATPase_dom"/>
</dbReference>
<dbReference type="PANTHER" id="PTHR24421:SF10">
    <property type="entry name" value="NITRATE_NITRITE SENSOR PROTEIN NARQ"/>
    <property type="match status" value="1"/>
</dbReference>
<dbReference type="STRING" id="684552.SAMN04489719_2475"/>
<dbReference type="PANTHER" id="PTHR24421">
    <property type="entry name" value="NITRATE/NITRITE SENSOR PROTEIN NARX-RELATED"/>
    <property type="match status" value="1"/>
</dbReference>
<dbReference type="CDD" id="cd16917">
    <property type="entry name" value="HATPase_UhpB-NarQ-NarX-like"/>
    <property type="match status" value="1"/>
</dbReference>
<proteinExistence type="predicted"/>
<dbReference type="GO" id="GO:0004673">
    <property type="term" value="F:protein histidine kinase activity"/>
    <property type="evidence" value="ECO:0007669"/>
    <property type="project" value="UniProtKB-EC"/>
</dbReference>
<dbReference type="GO" id="GO:0000160">
    <property type="term" value="P:phosphorelay signal transduction system"/>
    <property type="evidence" value="ECO:0007669"/>
    <property type="project" value="UniProtKB-KW"/>
</dbReference>
<dbReference type="OrthoDB" id="5242012at2"/>
<dbReference type="Gene3D" id="3.30.565.10">
    <property type="entry name" value="Histidine kinase-like ATPase, C-terminal domain"/>
    <property type="match status" value="1"/>
</dbReference>
<evidence type="ECO:0000256" key="6">
    <source>
        <dbReference type="SAM" id="Phobius"/>
    </source>
</evidence>
<dbReference type="RefSeq" id="WP_092667278.1">
    <property type="nucleotide sequence ID" value="NZ_LT629734.1"/>
</dbReference>
<comment type="catalytic activity">
    <reaction evidence="1">
        <text>ATP + protein L-histidine = ADP + protein N-phospho-L-histidine.</text>
        <dbReference type="EC" id="2.7.13.3"/>
    </reaction>
</comment>
<sequence>MDQDRVALLLAGAWLLVALATRRRPRLAVPAAALALAWLAAAIWPVAALWHRAALLHLLLSGGARWPRSWAARALIVVASVVAVVPAAAAVPWAWLGLAAALPLAAAAERRHRSVTRSRLPAWRAAAWLAALAIGAPALLRLLQLPREWSLAVLLGYAMAQALIAGLILLAARAEPHWATDLAVEVGDAQPRLERALRSSVADGAQDDEAREARATARRLRARLDDRAAALAAVVAATERSAARLAAADARERQALRAELEVVAVERLARAVESLPVALDGDAGASLARGRELLLDAIRELDALGRGLQPHPLDDGLVSALRRLADTAPIPVALTLPDEDALPPVRDEVALAVYYVAAEAIANAVKHARATTLRMRLCVDDGVDLRIDDDGVGGASDAPAGGLAGMRERASAVGGTLALDSASGAGTSIVMTVPGALERS</sequence>
<dbReference type="SUPFAM" id="SSF55874">
    <property type="entry name" value="ATPase domain of HSP90 chaperone/DNA topoisomerase II/histidine kinase"/>
    <property type="match status" value="1"/>
</dbReference>
<dbReference type="Pfam" id="PF02518">
    <property type="entry name" value="HATPase_c"/>
    <property type="match status" value="1"/>
</dbReference>